<dbReference type="Pfam" id="PF00535">
    <property type="entry name" value="Glycos_transf_2"/>
    <property type="match status" value="1"/>
</dbReference>
<gene>
    <name evidence="2" type="ORF">ACFFU9_14805</name>
</gene>
<name>A0ABV5FG12_9FLAO</name>
<dbReference type="RefSeq" id="WP_379862259.1">
    <property type="nucleotide sequence ID" value="NZ_JBHMFC010000103.1"/>
</dbReference>
<comment type="caution">
    <text evidence="2">The sequence shown here is derived from an EMBL/GenBank/DDBJ whole genome shotgun (WGS) entry which is preliminary data.</text>
</comment>
<dbReference type="PANTHER" id="PTHR22916">
    <property type="entry name" value="GLYCOSYLTRANSFERASE"/>
    <property type="match status" value="1"/>
</dbReference>
<evidence type="ECO:0000313" key="3">
    <source>
        <dbReference type="Proteomes" id="UP001589585"/>
    </source>
</evidence>
<dbReference type="InterPro" id="IPR001173">
    <property type="entry name" value="Glyco_trans_2-like"/>
</dbReference>
<dbReference type="Gene3D" id="3.90.550.10">
    <property type="entry name" value="Spore Coat Polysaccharide Biosynthesis Protein SpsA, Chain A"/>
    <property type="match status" value="1"/>
</dbReference>
<reference evidence="2 3" key="1">
    <citation type="submission" date="2024-09" db="EMBL/GenBank/DDBJ databases">
        <authorList>
            <person name="Sun Q."/>
            <person name="Mori K."/>
        </authorList>
    </citation>
    <scope>NUCLEOTIDE SEQUENCE [LARGE SCALE GENOMIC DNA]</scope>
    <source>
        <strain evidence="2 3">CECT 8622</strain>
    </source>
</reference>
<sequence>MFPFFSVVIPLYNKQHYIVATLNSVINQTFKDFEIIIINDGSTDNSLQKVNAFQDSRISIYSQKNQGLSAARNAGIKKVKSNYIALLDADDLWVHDYLEYMHFMITNYKDACIFATRNTLWFKKNLPELNTSVNFNRNDIALIFNYFELAKNLFSYSSIVFHKSVFNTIGYFDENINFGEEEDFSIRCFSKYKLVYSKKQKVFYLQHPNQMTKPNKIIKRVIPDYEINLQNNTNLYLKKYIDFVHFKWVVLFKMERNYNQVALYKNKILVKNLTAIQKIKYYLPTDLFYISKTFYNWLFKRFIQ</sequence>
<feature type="domain" description="Glycosyltransferase 2-like" evidence="1">
    <location>
        <begin position="6"/>
        <end position="116"/>
    </location>
</feature>
<proteinExistence type="predicted"/>
<dbReference type="Proteomes" id="UP001589585">
    <property type="component" value="Unassembled WGS sequence"/>
</dbReference>
<evidence type="ECO:0000313" key="2">
    <source>
        <dbReference type="EMBL" id="MFB9058013.1"/>
    </source>
</evidence>
<dbReference type="SUPFAM" id="SSF53448">
    <property type="entry name" value="Nucleotide-diphospho-sugar transferases"/>
    <property type="match status" value="1"/>
</dbReference>
<protein>
    <submittedName>
        <fullName evidence="2">Glycosyltransferase family 2 protein</fullName>
    </submittedName>
</protein>
<dbReference type="PANTHER" id="PTHR22916:SF3">
    <property type="entry name" value="UDP-GLCNAC:BETAGAL BETA-1,3-N-ACETYLGLUCOSAMINYLTRANSFERASE-LIKE PROTEIN 1"/>
    <property type="match status" value="1"/>
</dbReference>
<dbReference type="InterPro" id="IPR029044">
    <property type="entry name" value="Nucleotide-diphossugar_trans"/>
</dbReference>
<evidence type="ECO:0000259" key="1">
    <source>
        <dbReference type="Pfam" id="PF00535"/>
    </source>
</evidence>
<dbReference type="EMBL" id="JBHMFC010000103">
    <property type="protein sequence ID" value="MFB9058013.1"/>
    <property type="molecule type" value="Genomic_DNA"/>
</dbReference>
<keyword evidence="3" id="KW-1185">Reference proteome</keyword>
<organism evidence="2 3">
    <name type="scientific">Mariniflexile ostreae</name>
    <dbReference type="NCBI Taxonomy" id="1520892"/>
    <lineage>
        <taxon>Bacteria</taxon>
        <taxon>Pseudomonadati</taxon>
        <taxon>Bacteroidota</taxon>
        <taxon>Flavobacteriia</taxon>
        <taxon>Flavobacteriales</taxon>
        <taxon>Flavobacteriaceae</taxon>
        <taxon>Mariniflexile</taxon>
    </lineage>
</organism>
<accession>A0ABV5FG12</accession>
<dbReference type="CDD" id="cd00761">
    <property type="entry name" value="Glyco_tranf_GTA_type"/>
    <property type="match status" value="1"/>
</dbReference>